<comment type="caution">
    <text evidence="1">The sequence shown here is derived from an EMBL/GenBank/DDBJ whole genome shotgun (WGS) entry which is preliminary data.</text>
</comment>
<dbReference type="EMBL" id="BONY01000034">
    <property type="protein sequence ID" value="GIH07173.1"/>
    <property type="molecule type" value="Genomic_DNA"/>
</dbReference>
<evidence type="ECO:0000313" key="2">
    <source>
        <dbReference type="Proteomes" id="UP000612899"/>
    </source>
</evidence>
<protein>
    <submittedName>
        <fullName evidence="1">Uncharacterized protein</fullName>
    </submittedName>
</protein>
<dbReference type="AlphaFoldDB" id="A0A8J3QAF0"/>
<evidence type="ECO:0000313" key="1">
    <source>
        <dbReference type="EMBL" id="GIH07173.1"/>
    </source>
</evidence>
<dbReference type="Proteomes" id="UP000612899">
    <property type="component" value="Unassembled WGS sequence"/>
</dbReference>
<sequence>MVFGPPQSSRARRVLTMPAVAAAALRRHQRYQVAERVGVLEWAETGLVFTTATAGMWSRGTSTRLSPGCCHVRVSGRSDL</sequence>
<proteinExistence type="predicted"/>
<keyword evidence="2" id="KW-1185">Reference proteome</keyword>
<accession>A0A8J3QAF0</accession>
<gene>
    <name evidence="1" type="ORF">Rhe02_52400</name>
</gene>
<dbReference type="RefSeq" id="WP_239124054.1">
    <property type="nucleotide sequence ID" value="NZ_BONY01000034.1"/>
</dbReference>
<organism evidence="1 2">
    <name type="scientific">Rhizocola hellebori</name>
    <dbReference type="NCBI Taxonomy" id="1392758"/>
    <lineage>
        <taxon>Bacteria</taxon>
        <taxon>Bacillati</taxon>
        <taxon>Actinomycetota</taxon>
        <taxon>Actinomycetes</taxon>
        <taxon>Micromonosporales</taxon>
        <taxon>Micromonosporaceae</taxon>
        <taxon>Rhizocola</taxon>
    </lineage>
</organism>
<name>A0A8J3QAF0_9ACTN</name>
<reference evidence="1" key="1">
    <citation type="submission" date="2021-01" db="EMBL/GenBank/DDBJ databases">
        <title>Whole genome shotgun sequence of Rhizocola hellebori NBRC 109834.</title>
        <authorList>
            <person name="Komaki H."/>
            <person name="Tamura T."/>
        </authorList>
    </citation>
    <scope>NUCLEOTIDE SEQUENCE</scope>
    <source>
        <strain evidence="1">NBRC 109834</strain>
    </source>
</reference>